<gene>
    <name evidence="5" type="ORF">EV356DRAFT_492763</name>
</gene>
<reference evidence="5" key="1">
    <citation type="journal article" date="2020" name="Stud. Mycol.">
        <title>101 Dothideomycetes genomes: a test case for predicting lifestyles and emergence of pathogens.</title>
        <authorList>
            <person name="Haridas S."/>
            <person name="Albert R."/>
            <person name="Binder M."/>
            <person name="Bloem J."/>
            <person name="Labutti K."/>
            <person name="Salamov A."/>
            <person name="Andreopoulos B."/>
            <person name="Baker S."/>
            <person name="Barry K."/>
            <person name="Bills G."/>
            <person name="Bluhm B."/>
            <person name="Cannon C."/>
            <person name="Castanera R."/>
            <person name="Culley D."/>
            <person name="Daum C."/>
            <person name="Ezra D."/>
            <person name="Gonzalez J."/>
            <person name="Henrissat B."/>
            <person name="Kuo A."/>
            <person name="Liang C."/>
            <person name="Lipzen A."/>
            <person name="Lutzoni F."/>
            <person name="Magnuson J."/>
            <person name="Mondo S."/>
            <person name="Nolan M."/>
            <person name="Ohm R."/>
            <person name="Pangilinan J."/>
            <person name="Park H.-J."/>
            <person name="Ramirez L."/>
            <person name="Alfaro M."/>
            <person name="Sun H."/>
            <person name="Tritt A."/>
            <person name="Yoshinaga Y."/>
            <person name="Zwiers L.-H."/>
            <person name="Turgeon B."/>
            <person name="Goodwin S."/>
            <person name="Spatafora J."/>
            <person name="Crous P."/>
            <person name="Grigoriev I."/>
        </authorList>
    </citation>
    <scope>NUCLEOTIDE SEQUENCE</scope>
    <source>
        <strain evidence="5">Tuck. ex Michener</strain>
    </source>
</reference>
<dbReference type="PANTHER" id="PTHR10009">
    <property type="entry name" value="PROTEIN YELLOW-RELATED"/>
    <property type="match status" value="1"/>
</dbReference>
<dbReference type="Gene3D" id="2.120.10.30">
    <property type="entry name" value="TolB, C-terminal domain"/>
    <property type="match status" value="1"/>
</dbReference>
<feature type="signal peptide" evidence="4">
    <location>
        <begin position="1"/>
        <end position="22"/>
    </location>
</feature>
<comment type="similarity">
    <text evidence="2">Belongs to the major royal jelly protein family.</text>
</comment>
<dbReference type="OrthoDB" id="7776143at2759"/>
<comment type="subcellular location">
    <subcellularLocation>
        <location evidence="1">Secreted</location>
    </subcellularLocation>
</comment>
<evidence type="ECO:0000313" key="6">
    <source>
        <dbReference type="Proteomes" id="UP000800092"/>
    </source>
</evidence>
<proteinExistence type="inferred from homology"/>
<dbReference type="GO" id="GO:0005576">
    <property type="term" value="C:extracellular region"/>
    <property type="evidence" value="ECO:0007669"/>
    <property type="project" value="UniProtKB-SubCell"/>
</dbReference>
<dbReference type="Proteomes" id="UP000800092">
    <property type="component" value="Unassembled WGS sequence"/>
</dbReference>
<sequence>MFSLQAFIVVAYGLGSLSGSKAQTILSDPGVAGPPVEIVHLYYDEWPTGIAVSASGRKFSNYPPALDPTDLKYTVAELNSNNTETPYPSLEINSPPGGRINYTTTPPTGANYQNYFIGVQSVVVDPADRLWVLDTGRAATPNGTMVPAAYGGPKLVGINLQDNSIIKTIIFSPTAAPSTSYLNDIRFDLTPSLTPSGQGVAYITDSSSEGTNALITVDLGSGAAWRHLVNIPAVEATEGFVPTIWGQPVYSNGTTGQPISNVNFGADGIALSADGATLYFSTTGGRRLYAVPTARLRDDGPNSEVLARASQVYLTGKGLTDGMESDSQDNIYMGNIEDNSISIYTPATGLLSTFVRDPRFSWTDTMSVAADGYLYFTENQLWRGAAYNGGVDKRVKPYVLFRVKLPGNGTKVTQPAP</sequence>
<name>A0A6A6GWB4_VIRVR</name>
<evidence type="ECO:0000256" key="3">
    <source>
        <dbReference type="ARBA" id="ARBA00022525"/>
    </source>
</evidence>
<dbReference type="InterPro" id="IPR011042">
    <property type="entry name" value="6-blade_b-propeller_TolB-like"/>
</dbReference>
<dbReference type="SUPFAM" id="SSF63829">
    <property type="entry name" value="Calcium-dependent phosphotriesterase"/>
    <property type="match status" value="1"/>
</dbReference>
<protein>
    <submittedName>
        <fullName evidence="5">Major royal jelly protein</fullName>
    </submittedName>
</protein>
<evidence type="ECO:0000256" key="4">
    <source>
        <dbReference type="SAM" id="SignalP"/>
    </source>
</evidence>
<evidence type="ECO:0000313" key="5">
    <source>
        <dbReference type="EMBL" id="KAF2230015.1"/>
    </source>
</evidence>
<evidence type="ECO:0000256" key="1">
    <source>
        <dbReference type="ARBA" id="ARBA00004613"/>
    </source>
</evidence>
<dbReference type="EMBL" id="ML991849">
    <property type="protein sequence ID" value="KAF2230015.1"/>
    <property type="molecule type" value="Genomic_DNA"/>
</dbReference>
<keyword evidence="3" id="KW-0964">Secreted</keyword>
<accession>A0A6A6GWB4</accession>
<dbReference type="InterPro" id="IPR017996">
    <property type="entry name" value="MRJP/yellow-related"/>
</dbReference>
<dbReference type="AlphaFoldDB" id="A0A6A6GWB4"/>
<keyword evidence="4" id="KW-0732">Signal</keyword>
<feature type="chain" id="PRO_5025389186" evidence="4">
    <location>
        <begin position="23"/>
        <end position="417"/>
    </location>
</feature>
<keyword evidence="6" id="KW-1185">Reference proteome</keyword>
<evidence type="ECO:0000256" key="2">
    <source>
        <dbReference type="ARBA" id="ARBA00009127"/>
    </source>
</evidence>
<organism evidence="5 6">
    <name type="scientific">Viridothelium virens</name>
    <name type="common">Speckled blister lichen</name>
    <name type="synonym">Trypethelium virens</name>
    <dbReference type="NCBI Taxonomy" id="1048519"/>
    <lineage>
        <taxon>Eukaryota</taxon>
        <taxon>Fungi</taxon>
        <taxon>Dikarya</taxon>
        <taxon>Ascomycota</taxon>
        <taxon>Pezizomycotina</taxon>
        <taxon>Dothideomycetes</taxon>
        <taxon>Dothideomycetes incertae sedis</taxon>
        <taxon>Trypetheliales</taxon>
        <taxon>Trypetheliaceae</taxon>
        <taxon>Viridothelium</taxon>
    </lineage>
</organism>
<dbReference type="PANTHER" id="PTHR10009:SF18">
    <property type="entry name" value="PROTEIN YELLOW-LIKE PROTEIN"/>
    <property type="match status" value="1"/>
</dbReference>
<dbReference type="Pfam" id="PF03022">
    <property type="entry name" value="MRJP"/>
    <property type="match status" value="1"/>
</dbReference>